<evidence type="ECO:0000256" key="1">
    <source>
        <dbReference type="ARBA" id="ARBA00001946"/>
    </source>
</evidence>
<dbReference type="SFLD" id="SFLDS00003">
    <property type="entry name" value="Haloacid_Dehalogenase"/>
    <property type="match status" value="1"/>
</dbReference>
<evidence type="ECO:0000313" key="5">
    <source>
        <dbReference type="EMBL" id="QTC91171.1"/>
    </source>
</evidence>
<dbReference type="AlphaFoldDB" id="A0A975C022"/>
<dbReference type="EMBL" id="CP062222">
    <property type="protein sequence ID" value="QTC91171.1"/>
    <property type="molecule type" value="Genomic_DNA"/>
</dbReference>
<dbReference type="Gene3D" id="1.10.150.240">
    <property type="entry name" value="Putative phosphatase, domain 2"/>
    <property type="match status" value="1"/>
</dbReference>
<protein>
    <submittedName>
        <fullName evidence="5">HAD family phosphatase</fullName>
    </submittedName>
</protein>
<comment type="similarity">
    <text evidence="2">Belongs to the HAD-like hydrolase superfamily. CbbY/CbbZ/Gph/YieH family.</text>
</comment>
<dbReference type="RefSeq" id="WP_207870229.1">
    <property type="nucleotide sequence ID" value="NZ_CP062222.1"/>
</dbReference>
<dbReference type="InterPro" id="IPR051600">
    <property type="entry name" value="Beta-PGM-like"/>
</dbReference>
<dbReference type="Proteomes" id="UP000663918">
    <property type="component" value="Chromosome"/>
</dbReference>
<organism evidence="5 6">
    <name type="scientific">Brevundimonas goettingensis</name>
    <dbReference type="NCBI Taxonomy" id="2774190"/>
    <lineage>
        <taxon>Bacteria</taxon>
        <taxon>Pseudomonadati</taxon>
        <taxon>Pseudomonadota</taxon>
        <taxon>Alphaproteobacteria</taxon>
        <taxon>Caulobacterales</taxon>
        <taxon>Caulobacteraceae</taxon>
        <taxon>Brevundimonas</taxon>
    </lineage>
</organism>
<dbReference type="InterPro" id="IPR006439">
    <property type="entry name" value="HAD-SF_hydro_IA"/>
</dbReference>
<dbReference type="NCBIfam" id="TIGR01509">
    <property type="entry name" value="HAD-SF-IA-v3"/>
    <property type="match status" value="1"/>
</dbReference>
<dbReference type="KEGG" id="bgoe:IFJ75_18560"/>
<dbReference type="InterPro" id="IPR023214">
    <property type="entry name" value="HAD_sf"/>
</dbReference>
<keyword evidence="6" id="KW-1185">Reference proteome</keyword>
<proteinExistence type="inferred from homology"/>
<dbReference type="InterPro" id="IPR036412">
    <property type="entry name" value="HAD-like_sf"/>
</dbReference>
<dbReference type="Gene3D" id="3.40.50.1000">
    <property type="entry name" value="HAD superfamily/HAD-like"/>
    <property type="match status" value="1"/>
</dbReference>
<evidence type="ECO:0000256" key="4">
    <source>
        <dbReference type="ARBA" id="ARBA00022842"/>
    </source>
</evidence>
<reference evidence="5" key="1">
    <citation type="submission" date="2020-09" db="EMBL/GenBank/DDBJ databases">
        <title>Brevundimonas sp. LVF2 isolated from a puddle in Goettingen, Germany.</title>
        <authorList>
            <person name="Friedrich I."/>
            <person name="Klassen A."/>
            <person name="Hannes N."/>
            <person name="Schneider D."/>
            <person name="Hertel R."/>
            <person name="Daniel R."/>
        </authorList>
    </citation>
    <scope>NUCLEOTIDE SEQUENCE</scope>
    <source>
        <strain evidence="5">LVF2</strain>
    </source>
</reference>
<gene>
    <name evidence="5" type="ORF">IFJ75_18560</name>
</gene>
<dbReference type="Pfam" id="PF13419">
    <property type="entry name" value="HAD_2"/>
    <property type="match status" value="1"/>
</dbReference>
<dbReference type="SUPFAM" id="SSF56784">
    <property type="entry name" value="HAD-like"/>
    <property type="match status" value="1"/>
</dbReference>
<keyword evidence="3" id="KW-0479">Metal-binding</keyword>
<dbReference type="SFLD" id="SFLDG01135">
    <property type="entry name" value="C1.5.6:_HAD__Beta-PGM__Phospha"/>
    <property type="match status" value="1"/>
</dbReference>
<keyword evidence="4" id="KW-0460">Magnesium</keyword>
<dbReference type="PANTHER" id="PTHR46193:SF9">
    <property type="entry name" value="HALOACID DEHALOGENASE-LIKE HYDROLASE DOMAIN-CONTAINING PROTEIN SGPP"/>
    <property type="match status" value="1"/>
</dbReference>
<accession>A0A975C022</accession>
<dbReference type="PANTHER" id="PTHR46193">
    <property type="entry name" value="6-PHOSPHOGLUCONATE PHOSPHATASE"/>
    <property type="match status" value="1"/>
</dbReference>
<evidence type="ECO:0000256" key="2">
    <source>
        <dbReference type="ARBA" id="ARBA00006171"/>
    </source>
</evidence>
<dbReference type="SFLD" id="SFLDG01129">
    <property type="entry name" value="C1.5:_HAD__Beta-PGM__Phosphata"/>
    <property type="match status" value="1"/>
</dbReference>
<sequence length="209" mass="23522">MIKAVVFDMDGVLIDAKDWHYEALNRALRLFGLEISLADHLTTFDGLPTRRKLELLTITERFPLELHSFVNELKQNYTMEIVHALCKPTFIHEYALSTLSRRGLKLAVASNSVRNSVETMMRKSGLDAYLKLMLSNEDVARPKPEPDIYTLAMERLGVAPEETLIVEDNDHGIRAARASGAHVLVVRGVEDVNLANIDARILEIEERGA</sequence>
<dbReference type="InterPro" id="IPR023198">
    <property type="entry name" value="PGP-like_dom2"/>
</dbReference>
<dbReference type="InterPro" id="IPR041492">
    <property type="entry name" value="HAD_2"/>
</dbReference>
<dbReference type="GO" id="GO:0046872">
    <property type="term" value="F:metal ion binding"/>
    <property type="evidence" value="ECO:0007669"/>
    <property type="project" value="UniProtKB-KW"/>
</dbReference>
<evidence type="ECO:0000256" key="3">
    <source>
        <dbReference type="ARBA" id="ARBA00022723"/>
    </source>
</evidence>
<name>A0A975C022_9CAUL</name>
<dbReference type="GO" id="GO:0003824">
    <property type="term" value="F:catalytic activity"/>
    <property type="evidence" value="ECO:0007669"/>
    <property type="project" value="UniProtKB-ARBA"/>
</dbReference>
<evidence type="ECO:0000313" key="6">
    <source>
        <dbReference type="Proteomes" id="UP000663918"/>
    </source>
</evidence>
<comment type="cofactor">
    <cofactor evidence="1">
        <name>Mg(2+)</name>
        <dbReference type="ChEBI" id="CHEBI:18420"/>
    </cofactor>
</comment>
<dbReference type="PRINTS" id="PR00413">
    <property type="entry name" value="HADHALOGNASE"/>
</dbReference>